<accession>A0ABQ8A0U3</accession>
<evidence type="ECO:0000313" key="2">
    <source>
        <dbReference type="Proteomes" id="UP000824890"/>
    </source>
</evidence>
<protein>
    <submittedName>
        <fullName evidence="1">Uncharacterized protein</fullName>
    </submittedName>
</protein>
<dbReference type="Proteomes" id="UP000824890">
    <property type="component" value="Unassembled WGS sequence"/>
</dbReference>
<feature type="non-terminal residue" evidence="1">
    <location>
        <position position="1"/>
    </location>
</feature>
<proteinExistence type="predicted"/>
<reference evidence="1 2" key="1">
    <citation type="submission" date="2021-05" db="EMBL/GenBank/DDBJ databases">
        <title>Genome Assembly of Synthetic Allotetraploid Brassica napus Reveals Homoeologous Exchanges between Subgenomes.</title>
        <authorList>
            <person name="Davis J.T."/>
        </authorList>
    </citation>
    <scope>NUCLEOTIDE SEQUENCE [LARGE SCALE GENOMIC DNA]</scope>
    <source>
        <strain evidence="2">cv. Da-Ae</strain>
        <tissue evidence="1">Seedling</tissue>
    </source>
</reference>
<name>A0ABQ8A0U3_BRANA</name>
<dbReference type="EMBL" id="JAGKQM010000014">
    <property type="protein sequence ID" value="KAH0886125.1"/>
    <property type="molecule type" value="Genomic_DNA"/>
</dbReference>
<evidence type="ECO:0000313" key="1">
    <source>
        <dbReference type="EMBL" id="KAH0886125.1"/>
    </source>
</evidence>
<keyword evidence="2" id="KW-1185">Reference proteome</keyword>
<organism evidence="1 2">
    <name type="scientific">Brassica napus</name>
    <name type="common">Rape</name>
    <dbReference type="NCBI Taxonomy" id="3708"/>
    <lineage>
        <taxon>Eukaryota</taxon>
        <taxon>Viridiplantae</taxon>
        <taxon>Streptophyta</taxon>
        <taxon>Embryophyta</taxon>
        <taxon>Tracheophyta</taxon>
        <taxon>Spermatophyta</taxon>
        <taxon>Magnoliopsida</taxon>
        <taxon>eudicotyledons</taxon>
        <taxon>Gunneridae</taxon>
        <taxon>Pentapetalae</taxon>
        <taxon>rosids</taxon>
        <taxon>malvids</taxon>
        <taxon>Brassicales</taxon>
        <taxon>Brassicaceae</taxon>
        <taxon>Brassiceae</taxon>
        <taxon>Brassica</taxon>
    </lineage>
</organism>
<comment type="caution">
    <text evidence="1">The sequence shown here is derived from an EMBL/GenBank/DDBJ whole genome shotgun (WGS) entry which is preliminary data.</text>
</comment>
<sequence>NAHPYPTPSSVLDKQWQLNSFSSVSKTKEPNKREIWIAYKFIATVKEKRFGWCYAEGKRLRQRKLEDWLTEAVVINGLSHDCTVENRAGFKIWVGAGNKNGRERLVPNRVGVYICCLETG</sequence>
<gene>
    <name evidence="1" type="ORF">HID58_062221</name>
</gene>